<comment type="caution">
    <text evidence="3">The sequence shown here is derived from an EMBL/GenBank/DDBJ whole genome shotgun (WGS) entry which is preliminary data.</text>
</comment>
<sequence length="1235" mass="140511">MRKLKASTLPKGVIAPFGNKVLMLCSPLPQQVEPEIESVPSSRTFTKLISHFFGRSKEQVDVTSRYVDLAPTSNADPKGIYSTALAFATTNDNVYNIALTGPYGSGKSSIINTFLKRYKGNYLRISLASFLPDSEGKQLAIDPQEIERSILQQMLYGQDADKLPLSRFKRIQRPSKYVPLMSLLVLLGCFSAWHLFQSRSDIVSGEFFTPFELGNWLNYATFGIGFAFLWRLLHQLYVKSLGISVKSISLRDVEMSTDALDKESILNRHLDEIIYFFQSTSYELVIIEDLDRFDRPEIFVTLREINGLINANNGVNQRVRFLYALRDDMFANKDRTKFFEFIVPVIPIINSSNSIDKVLEEGQRLQLEKRLNPRFLREVSRYLDDLRLIKNIFNEYATYIDNLEQDEQGDLDPSKLLAILIYKNIMPDDFELLHQQKGKIATILQRYDECVAVVEADKQAAIQKINEGAAEAEAQHPRNLKELRRIYAMAIADRLNDQCSGVRIRNVSVHVSQLTDHKLFEEILSSENIQQYGPQAGVRSLNLSGVQSDVDTKLSYAERKELIERRSSESKAEAAKKVQDLRDQIVSLRRLRFSDVLQANAATLDGDLAELGENRNLMEYLLFEGFLDDTYYQYISLFHSGRLSPADNNFLKKIRGFKNPDPDFQIDNPAEVIVEMRDEDFQRSYVLNRHLMDHMLENPAKHKARIDHAMKYIADNFANAQDFLESYYTSGKRVHEFVETLSGGWAGFAEAAVETRNAPNHVAVIMKSLPVSSFTAKSGQNSALRDYLSDHLVDVLNTGIDFELGRLKTLGIVVLSLAEIAEHASASKYVVENSLYRVTYDNIHRVMQANVQVQALKALQTQNFSTILSYAPEYLRQHIRGNFQTYLDDVLLPLEDNTEENLDAIRAALNYSDVTDESLTAFITKQDAVFENLDDVPERFFSSLFEHNLVKPKWSNVIHYMGVEEFNGEVLTAFLRDNDNSKPLLAEKYLHNDETIAVSRFILKNEDLSDAELKEYLAILPTSFKDFPDDANLGRRQILAASGVIALNTNSFSTAAEDDKIIAALLVRRITDYLKDKVNFAVEERILKLLLSANLTDAQKLSIILDLSSSSVAADAELAALAGPILDRSDVVLTDFDFSYLSAIVRNTRPIDRQISLLNRCHEKMSEDQVRQVLSELPSPYSTIAEYWVYPRIKNTEQNRILADWLQNRGIISSWSITFLGEIRVNTFRRPREGA</sequence>
<keyword evidence="3" id="KW-0547">Nucleotide-binding</keyword>
<dbReference type="InterPro" id="IPR027417">
    <property type="entry name" value="P-loop_NTPase"/>
</dbReference>
<evidence type="ECO:0000256" key="1">
    <source>
        <dbReference type="SAM" id="Phobius"/>
    </source>
</evidence>
<dbReference type="GO" id="GO:0005524">
    <property type="term" value="F:ATP binding"/>
    <property type="evidence" value="ECO:0007669"/>
    <property type="project" value="UniProtKB-KW"/>
</dbReference>
<accession>A0A5D0RNE3</accession>
<dbReference type="AlphaFoldDB" id="A0A5D0RNE3"/>
<evidence type="ECO:0000259" key="2">
    <source>
        <dbReference type="Pfam" id="PF20693"/>
    </source>
</evidence>
<dbReference type="SUPFAM" id="SSF52540">
    <property type="entry name" value="P-loop containing nucleoside triphosphate hydrolases"/>
    <property type="match status" value="1"/>
</dbReference>
<dbReference type="EMBL" id="VSIY01000003">
    <property type="protein sequence ID" value="TYB83107.1"/>
    <property type="molecule type" value="Genomic_DNA"/>
</dbReference>
<evidence type="ECO:0000313" key="3">
    <source>
        <dbReference type="EMBL" id="TYB83107.1"/>
    </source>
</evidence>
<keyword evidence="1" id="KW-0472">Membrane</keyword>
<name>A0A5D0RNE3_9RHOB</name>
<feature type="transmembrane region" description="Helical" evidence="1">
    <location>
        <begin position="216"/>
        <end position="233"/>
    </location>
</feature>
<proteinExistence type="predicted"/>
<dbReference type="Pfam" id="PF20693">
    <property type="entry name" value="YobI-ATPase"/>
    <property type="match status" value="1"/>
</dbReference>
<reference evidence="3 4" key="1">
    <citation type="submission" date="2019-08" db="EMBL/GenBank/DDBJ databases">
        <title>Identification of a novel species of the genus Boseongicola.</title>
        <authorList>
            <person name="Zhang X.-Q."/>
        </authorList>
    </citation>
    <scope>NUCLEOTIDE SEQUENCE [LARGE SCALE GENOMIC DNA]</scope>
    <source>
        <strain evidence="3 4">HY14</strain>
    </source>
</reference>
<gene>
    <name evidence="3" type="ORF">FVF75_02690</name>
</gene>
<feature type="domain" description="YobI-like P-loop NTPase" evidence="2">
    <location>
        <begin position="81"/>
        <end position="440"/>
    </location>
</feature>
<keyword evidence="4" id="KW-1185">Reference proteome</keyword>
<organism evidence="3 4">
    <name type="scientific">Maritimibacter fusiformis</name>
    <dbReference type="NCBI Taxonomy" id="2603819"/>
    <lineage>
        <taxon>Bacteria</taxon>
        <taxon>Pseudomonadati</taxon>
        <taxon>Pseudomonadota</taxon>
        <taxon>Alphaproteobacteria</taxon>
        <taxon>Rhodobacterales</taxon>
        <taxon>Roseobacteraceae</taxon>
        <taxon>Maritimibacter</taxon>
    </lineage>
</organism>
<feature type="transmembrane region" description="Helical" evidence="1">
    <location>
        <begin position="177"/>
        <end position="196"/>
    </location>
</feature>
<keyword evidence="3" id="KW-0067">ATP-binding</keyword>
<keyword evidence="1" id="KW-1133">Transmembrane helix</keyword>
<dbReference type="Proteomes" id="UP000322080">
    <property type="component" value="Unassembled WGS sequence"/>
</dbReference>
<keyword evidence="1" id="KW-0812">Transmembrane</keyword>
<dbReference type="InterPro" id="IPR048428">
    <property type="entry name" value="YobI-NTPase"/>
</dbReference>
<evidence type="ECO:0000313" key="4">
    <source>
        <dbReference type="Proteomes" id="UP000322080"/>
    </source>
</evidence>
<dbReference type="RefSeq" id="WP_148376197.1">
    <property type="nucleotide sequence ID" value="NZ_VSIY01000003.1"/>
</dbReference>
<protein>
    <submittedName>
        <fullName evidence="3">ATP-binding protein</fullName>
    </submittedName>
</protein>